<organism evidence="2 3">
    <name type="scientific">Croceimicrobium hydrocarbonivorans</name>
    <dbReference type="NCBI Taxonomy" id="2761580"/>
    <lineage>
        <taxon>Bacteria</taxon>
        <taxon>Pseudomonadati</taxon>
        <taxon>Bacteroidota</taxon>
        <taxon>Flavobacteriia</taxon>
        <taxon>Flavobacteriales</taxon>
        <taxon>Owenweeksiaceae</taxon>
        <taxon>Croceimicrobium</taxon>
    </lineage>
</organism>
<dbReference type="Proteomes" id="UP000516305">
    <property type="component" value="Chromosome"/>
</dbReference>
<evidence type="ECO:0000313" key="2">
    <source>
        <dbReference type="EMBL" id="QNR23874.1"/>
    </source>
</evidence>
<dbReference type="RefSeq" id="WP_210758410.1">
    <property type="nucleotide sequence ID" value="NZ_CP060139.1"/>
</dbReference>
<dbReference type="EMBL" id="CP060139">
    <property type="protein sequence ID" value="QNR23874.1"/>
    <property type="molecule type" value="Genomic_DNA"/>
</dbReference>
<name>A0A7H0VDS6_9FLAO</name>
<evidence type="ECO:0000256" key="1">
    <source>
        <dbReference type="SAM" id="Coils"/>
    </source>
</evidence>
<feature type="coiled-coil region" evidence="1">
    <location>
        <begin position="16"/>
        <end position="43"/>
    </location>
</feature>
<dbReference type="KEGG" id="chyd:H4K34_16080"/>
<accession>A0A7H0VDS6</accession>
<dbReference type="AlphaFoldDB" id="A0A7H0VDS6"/>
<proteinExistence type="predicted"/>
<sequence length="281" mass="33531">MSEKPNSLEILKDLLLREERAQQDDYERDLQRLEDEIKVRAKLEQNMEPILMDWFMRFRRDFPREFGHLFYKTLESEIQENPERIKAALHPVIDDMIGEHFNNRFRSWRDRLGFGRINKLKDPTELYREKVDLPESDPIKQEEKQKREDKVQISDIFVLENDARNLLGMRSRYNAVDDQEVTSLMLDTIRRMVEDAVLRKGQALDWVDFNGYKIYLITFKRISVATTVTGQPEQDYMNQLEDRVMEFAKMMLPEMHPGDFDFNSKLCIRLLAESFPKVGKS</sequence>
<keyword evidence="3" id="KW-1185">Reference proteome</keyword>
<evidence type="ECO:0000313" key="3">
    <source>
        <dbReference type="Proteomes" id="UP000516305"/>
    </source>
</evidence>
<gene>
    <name evidence="2" type="ORF">H4K34_16080</name>
</gene>
<reference evidence="2 3" key="1">
    <citation type="submission" date="2020-08" db="EMBL/GenBank/DDBJ databases">
        <title>Croceimicrobium hydrocarbonivorans gen. nov., sp. nov., a novel marine bacterium isolated from a bacterial consortium that degrades polyethylene terephthalate.</title>
        <authorList>
            <person name="Liu R."/>
        </authorList>
    </citation>
    <scope>NUCLEOTIDE SEQUENCE [LARGE SCALE GENOMIC DNA]</scope>
    <source>
        <strain evidence="2 3">A20-9</strain>
    </source>
</reference>
<protein>
    <submittedName>
        <fullName evidence="2">Uncharacterized protein</fullName>
    </submittedName>
</protein>
<keyword evidence="1" id="KW-0175">Coiled coil</keyword>